<dbReference type="Proteomes" id="UP000685013">
    <property type="component" value="Chromosome 3"/>
</dbReference>
<dbReference type="EMBL" id="JAGKQH010000003">
    <property type="protein sequence ID" value="KAG6603436.1"/>
    <property type="molecule type" value="Genomic_DNA"/>
</dbReference>
<gene>
    <name evidence="1" type="ORF">SDJN03_04045</name>
</gene>
<evidence type="ECO:0000313" key="1">
    <source>
        <dbReference type="EMBL" id="KAG6603436.1"/>
    </source>
</evidence>
<keyword evidence="2" id="KW-1185">Reference proteome</keyword>
<evidence type="ECO:0000313" key="2">
    <source>
        <dbReference type="Proteomes" id="UP000685013"/>
    </source>
</evidence>
<comment type="caution">
    <text evidence="1">The sequence shown here is derived from an EMBL/GenBank/DDBJ whole genome shotgun (WGS) entry which is preliminary data.</text>
</comment>
<name>A0AAV6NV43_9ROSI</name>
<sequence>MRMRLPSLDCLLSINGYVAERPTRKCYLPGIFVFPRSIIKRASDSSTSYQFSASGTMGDKYQCGNIEKFNV</sequence>
<accession>A0AAV6NV43</accession>
<organism evidence="1 2">
    <name type="scientific">Cucurbita argyrosperma subsp. sororia</name>
    <dbReference type="NCBI Taxonomy" id="37648"/>
    <lineage>
        <taxon>Eukaryota</taxon>
        <taxon>Viridiplantae</taxon>
        <taxon>Streptophyta</taxon>
        <taxon>Embryophyta</taxon>
        <taxon>Tracheophyta</taxon>
        <taxon>Spermatophyta</taxon>
        <taxon>Magnoliopsida</taxon>
        <taxon>eudicotyledons</taxon>
        <taxon>Gunneridae</taxon>
        <taxon>Pentapetalae</taxon>
        <taxon>rosids</taxon>
        <taxon>fabids</taxon>
        <taxon>Cucurbitales</taxon>
        <taxon>Cucurbitaceae</taxon>
        <taxon>Cucurbiteae</taxon>
        <taxon>Cucurbita</taxon>
    </lineage>
</organism>
<protein>
    <submittedName>
        <fullName evidence="1">Uncharacterized protein</fullName>
    </submittedName>
</protein>
<dbReference type="AlphaFoldDB" id="A0AAV6NV43"/>
<feature type="non-terminal residue" evidence="1">
    <location>
        <position position="1"/>
    </location>
</feature>
<reference evidence="1 2" key="1">
    <citation type="journal article" date="2021" name="Hortic Res">
        <title>The domestication of Cucurbita argyrosperma as revealed by the genome of its wild relative.</title>
        <authorList>
            <person name="Barrera-Redondo J."/>
            <person name="Sanchez-de la Vega G."/>
            <person name="Aguirre-Liguori J.A."/>
            <person name="Castellanos-Morales G."/>
            <person name="Gutierrez-Guerrero Y.T."/>
            <person name="Aguirre-Dugua X."/>
            <person name="Aguirre-Planter E."/>
            <person name="Tenaillon M.I."/>
            <person name="Lira-Saade R."/>
            <person name="Eguiarte L.E."/>
        </authorList>
    </citation>
    <scope>NUCLEOTIDE SEQUENCE [LARGE SCALE GENOMIC DNA]</scope>
    <source>
        <strain evidence="1">JBR-2021</strain>
    </source>
</reference>
<proteinExistence type="predicted"/>